<reference evidence="1 2" key="1">
    <citation type="submission" date="2018-04" db="EMBL/GenBank/DDBJ databases">
        <title>Novel Campyloabacter and Helicobacter Species and Strains.</title>
        <authorList>
            <person name="Mannion A.J."/>
            <person name="Shen Z."/>
            <person name="Fox J.G."/>
        </authorList>
    </citation>
    <scope>NUCLEOTIDE SEQUENCE [LARGE SCALE GENOMIC DNA]</scope>
    <source>
        <strain evidence="1 2">MIT 17-337</strain>
    </source>
</reference>
<sequence>MQKNMIQKFKKDLDNIKSHTSNLIPVTHSSHHVDNINKVSMVSELQTTNHAEANALKNNHVSDLPSEYHEILFSFECVPTYLNEILSQAIADIILEHGDGVEFLPKDMIQIQE</sequence>
<accession>A0A3D8IN85</accession>
<dbReference type="EMBL" id="NXLQ01000003">
    <property type="protein sequence ID" value="RDU66737.1"/>
    <property type="molecule type" value="Genomic_DNA"/>
</dbReference>
<dbReference type="AlphaFoldDB" id="A0A3D8IN85"/>
<name>A0A3D8IN85_9HELI</name>
<protein>
    <submittedName>
        <fullName evidence="1">Uncharacterized protein</fullName>
    </submittedName>
</protein>
<comment type="caution">
    <text evidence="1">The sequence shown here is derived from an EMBL/GenBank/DDBJ whole genome shotgun (WGS) entry which is preliminary data.</text>
</comment>
<gene>
    <name evidence="1" type="ORF">CQA53_02915</name>
</gene>
<keyword evidence="2" id="KW-1185">Reference proteome</keyword>
<organism evidence="1 2">
    <name type="scientific">Helicobacter didelphidarum</name>
    <dbReference type="NCBI Taxonomy" id="2040648"/>
    <lineage>
        <taxon>Bacteria</taxon>
        <taxon>Pseudomonadati</taxon>
        <taxon>Campylobacterota</taxon>
        <taxon>Epsilonproteobacteria</taxon>
        <taxon>Campylobacterales</taxon>
        <taxon>Helicobacteraceae</taxon>
        <taxon>Helicobacter</taxon>
    </lineage>
</organism>
<dbReference type="Proteomes" id="UP000256379">
    <property type="component" value="Unassembled WGS sequence"/>
</dbReference>
<dbReference type="OrthoDB" id="9934255at2"/>
<dbReference type="RefSeq" id="WP_115542523.1">
    <property type="nucleotide sequence ID" value="NZ_NXLQ01000003.1"/>
</dbReference>
<evidence type="ECO:0000313" key="2">
    <source>
        <dbReference type="Proteomes" id="UP000256379"/>
    </source>
</evidence>
<proteinExistence type="predicted"/>
<evidence type="ECO:0000313" key="1">
    <source>
        <dbReference type="EMBL" id="RDU66737.1"/>
    </source>
</evidence>